<reference evidence="2 3" key="1">
    <citation type="journal article" date="2020" name="Syst. Appl. Microbiol.">
        <title>Arthrospiribacter ruber gen. nov., sp. nov., a novel bacterium isolated from Arthrospira cultures.</title>
        <authorList>
            <person name="Waleron M."/>
            <person name="Misztak A."/>
            <person name="Waleron M.M."/>
            <person name="Furmaniak M."/>
            <person name="Mrozik A."/>
            <person name="Waleron K."/>
        </authorList>
    </citation>
    <scope>NUCLEOTIDE SEQUENCE [LARGE SCALE GENOMIC DNA]</scope>
    <source>
        <strain evidence="2 3">DPMB0001</strain>
    </source>
</reference>
<sequence>MEEKTTVGDVAKKWGLIYGLIGLIYIIVSTVFDFATQGVAMQVISFLVTLILAFTVYFLACKEYKDDNEGLISFGRAFGLIALIGVIGGAIRAVGLYLYLKFIDTDYLVRIQEAQEEMRERMGAPEIDPDQIPEFMKFFQTTEFMGIATFINVMLGVLVIGLIVAAIVQKKEEYTY</sequence>
<evidence type="ECO:0000313" key="3">
    <source>
        <dbReference type="Proteomes" id="UP000727490"/>
    </source>
</evidence>
<dbReference type="EMBL" id="RPHB01000018">
    <property type="protein sequence ID" value="MBW3470485.1"/>
    <property type="molecule type" value="Genomic_DNA"/>
</dbReference>
<gene>
    <name evidence="2" type="ORF">EGN73_22150</name>
</gene>
<name>A0A951MIV2_9BACT</name>
<evidence type="ECO:0000313" key="2">
    <source>
        <dbReference type="EMBL" id="MBW3470485.1"/>
    </source>
</evidence>
<protein>
    <submittedName>
        <fullName evidence="2">DUF4199 domain-containing protein</fullName>
    </submittedName>
</protein>
<proteinExistence type="predicted"/>
<evidence type="ECO:0000256" key="1">
    <source>
        <dbReference type="SAM" id="Phobius"/>
    </source>
</evidence>
<accession>A0A951MIV2</accession>
<feature type="transmembrane region" description="Helical" evidence="1">
    <location>
        <begin position="80"/>
        <end position="100"/>
    </location>
</feature>
<dbReference type="Pfam" id="PF13858">
    <property type="entry name" value="DUF4199"/>
    <property type="match status" value="1"/>
</dbReference>
<feature type="transmembrane region" description="Helical" evidence="1">
    <location>
        <begin position="144"/>
        <end position="168"/>
    </location>
</feature>
<keyword evidence="1" id="KW-1133">Transmembrane helix</keyword>
<dbReference type="InterPro" id="IPR025250">
    <property type="entry name" value="DUF4199"/>
</dbReference>
<dbReference type="AlphaFoldDB" id="A0A951MIV2"/>
<feature type="transmembrane region" description="Helical" evidence="1">
    <location>
        <begin position="14"/>
        <end position="32"/>
    </location>
</feature>
<keyword evidence="1" id="KW-0472">Membrane</keyword>
<comment type="caution">
    <text evidence="2">The sequence shown here is derived from an EMBL/GenBank/DDBJ whole genome shotgun (WGS) entry which is preliminary data.</text>
</comment>
<dbReference type="RefSeq" id="WP_219294329.1">
    <property type="nucleotide sequence ID" value="NZ_RPHB01000018.1"/>
</dbReference>
<keyword evidence="1" id="KW-0812">Transmembrane</keyword>
<feature type="transmembrane region" description="Helical" evidence="1">
    <location>
        <begin position="38"/>
        <end position="60"/>
    </location>
</feature>
<keyword evidence="3" id="KW-1185">Reference proteome</keyword>
<dbReference type="Proteomes" id="UP000727490">
    <property type="component" value="Unassembled WGS sequence"/>
</dbReference>
<organism evidence="2 3">
    <name type="scientific">Arthrospiribacter ruber</name>
    <dbReference type="NCBI Taxonomy" id="2487934"/>
    <lineage>
        <taxon>Bacteria</taxon>
        <taxon>Pseudomonadati</taxon>
        <taxon>Bacteroidota</taxon>
        <taxon>Cytophagia</taxon>
        <taxon>Cytophagales</taxon>
        <taxon>Cyclobacteriaceae</taxon>
        <taxon>Arthrospiribacter</taxon>
    </lineage>
</organism>